<organism evidence="1">
    <name type="scientific">Lepeophtheirus salmonis</name>
    <name type="common">Salmon louse</name>
    <name type="synonym">Caligus salmonis</name>
    <dbReference type="NCBI Taxonomy" id="72036"/>
    <lineage>
        <taxon>Eukaryota</taxon>
        <taxon>Metazoa</taxon>
        <taxon>Ecdysozoa</taxon>
        <taxon>Arthropoda</taxon>
        <taxon>Crustacea</taxon>
        <taxon>Multicrustacea</taxon>
        <taxon>Hexanauplia</taxon>
        <taxon>Copepoda</taxon>
        <taxon>Siphonostomatoida</taxon>
        <taxon>Caligidae</taxon>
        <taxon>Lepeophtheirus</taxon>
    </lineage>
</organism>
<dbReference type="EMBL" id="HACA01017264">
    <property type="protein sequence ID" value="CDW34625.1"/>
    <property type="molecule type" value="Transcribed_RNA"/>
</dbReference>
<accession>A0A0K2U984</accession>
<evidence type="ECO:0000313" key="1">
    <source>
        <dbReference type="EMBL" id="CDW34625.1"/>
    </source>
</evidence>
<protein>
    <submittedName>
        <fullName evidence="1">Uncharacterized protein</fullName>
    </submittedName>
</protein>
<feature type="non-terminal residue" evidence="1">
    <location>
        <position position="69"/>
    </location>
</feature>
<proteinExistence type="predicted"/>
<reference evidence="1" key="1">
    <citation type="submission" date="2014-05" db="EMBL/GenBank/DDBJ databases">
        <authorList>
            <person name="Chronopoulou M."/>
        </authorList>
    </citation>
    <scope>NUCLEOTIDE SEQUENCE</scope>
    <source>
        <tissue evidence="1">Whole organism</tissue>
    </source>
</reference>
<dbReference type="AlphaFoldDB" id="A0A0K2U984"/>
<feature type="non-terminal residue" evidence="1">
    <location>
        <position position="1"/>
    </location>
</feature>
<sequence length="69" mass="7994">LESDGYVESKVHRGLHTTKNSLIDFIILICKNIDRTLVSRSCFCFRTRIEAVIEDNGGFIYFIRCIYCS</sequence>
<name>A0A0K2U984_LEPSM</name>